<dbReference type="AlphaFoldDB" id="A0A9P0NPI5"/>
<dbReference type="SUPFAM" id="SSF57903">
    <property type="entry name" value="FYVE/PHD zinc finger"/>
    <property type="match status" value="1"/>
</dbReference>
<evidence type="ECO:0000256" key="1">
    <source>
        <dbReference type="SAM" id="MobiDB-lite"/>
    </source>
</evidence>
<dbReference type="EMBL" id="CAKOFQ010006652">
    <property type="protein sequence ID" value="CAH1953714.1"/>
    <property type="molecule type" value="Genomic_DNA"/>
</dbReference>
<evidence type="ECO:0000313" key="3">
    <source>
        <dbReference type="Proteomes" id="UP001152888"/>
    </source>
</evidence>
<proteinExistence type="predicted"/>
<reference evidence="2" key="1">
    <citation type="submission" date="2022-03" db="EMBL/GenBank/DDBJ databases">
        <authorList>
            <person name="Sayadi A."/>
        </authorList>
    </citation>
    <scope>NUCLEOTIDE SEQUENCE</scope>
</reference>
<comment type="caution">
    <text evidence="2">The sequence shown here is derived from an EMBL/GenBank/DDBJ whole genome shotgun (WGS) entry which is preliminary data.</text>
</comment>
<accession>A0A9P0NPI5</accession>
<dbReference type="Gene3D" id="3.30.40.10">
    <property type="entry name" value="Zinc/RING finger domain, C3HC4 (zinc finger)"/>
    <property type="match status" value="1"/>
</dbReference>
<sequence>MFNQYFGTIQVPAKSARDSDFKMASGKQACARSSDNFILNTKNISCDFCKKLFHHHCAEVDDRLAKVKGDCAGIKWFCSDCLPMINGKLKMADFGEAVFNRIPEKSEVRMVSGSRASRSSASVPESDLAVLEKEIECLVREKNLIDKIANERGYIVEIQKKLISDLEDKFRSQSVGNSSKNRDCVSYSAIVKKVDHSYFLIKPADRSTSYKTVENDFKSRYSPGALNVNINKTKLIKNGLMISCNSKKDVETLKDSLKSDLGNKFDVSDEYNVATCRSKYRQYGLRRRHLILHNDVTLPEDILKLMGKDVNTDQSAVFSLQDQLTTIWQTILTNGLKKSDAQTLFNAYQTSEKLSFLRPAELNPEVKAASSKQNISVDASYVEMQNQLGKGLAALGRSISTILLDLEHMPDQFKGDFLTSLCDSGRILTNLFHRMSVTRKNLLVPGLKISKELADDCLPGEFLFGSNLTQKLDTAKFLLNVSKDLKLPTYQNKVGASKPALAPRRAQKGGGGQTRAVYTETSRSSGPLNSRPPTHRLGVVSHERGPSSRFHKNTYWNKPQEKRRRH</sequence>
<dbReference type="PANTHER" id="PTHR34239">
    <property type="entry name" value="APPLE DOMAIN-CONTAINING PROTEIN"/>
    <property type="match status" value="1"/>
</dbReference>
<evidence type="ECO:0000313" key="2">
    <source>
        <dbReference type="EMBL" id="CAH1953714.1"/>
    </source>
</evidence>
<gene>
    <name evidence="2" type="ORF">ACAOBT_LOCUS185</name>
</gene>
<evidence type="ECO:0008006" key="4">
    <source>
        <dbReference type="Google" id="ProtNLM"/>
    </source>
</evidence>
<dbReference type="InterPro" id="IPR013083">
    <property type="entry name" value="Znf_RING/FYVE/PHD"/>
</dbReference>
<dbReference type="PANTHER" id="PTHR34239:SF2">
    <property type="entry name" value="TRANSPOSABLE ELEMENT P TRANSPOSASE_THAP9 CONSERVED DOMAIN-CONTAINING PROTEIN"/>
    <property type="match status" value="1"/>
</dbReference>
<protein>
    <recommendedName>
        <fullName evidence="4">PHD-type domain-containing protein</fullName>
    </recommendedName>
</protein>
<organism evidence="2 3">
    <name type="scientific">Acanthoscelides obtectus</name>
    <name type="common">Bean weevil</name>
    <name type="synonym">Bruchus obtectus</name>
    <dbReference type="NCBI Taxonomy" id="200917"/>
    <lineage>
        <taxon>Eukaryota</taxon>
        <taxon>Metazoa</taxon>
        <taxon>Ecdysozoa</taxon>
        <taxon>Arthropoda</taxon>
        <taxon>Hexapoda</taxon>
        <taxon>Insecta</taxon>
        <taxon>Pterygota</taxon>
        <taxon>Neoptera</taxon>
        <taxon>Endopterygota</taxon>
        <taxon>Coleoptera</taxon>
        <taxon>Polyphaga</taxon>
        <taxon>Cucujiformia</taxon>
        <taxon>Chrysomeloidea</taxon>
        <taxon>Chrysomelidae</taxon>
        <taxon>Bruchinae</taxon>
        <taxon>Bruchini</taxon>
        <taxon>Acanthoscelides</taxon>
    </lineage>
</organism>
<feature type="region of interest" description="Disordered" evidence="1">
    <location>
        <begin position="494"/>
        <end position="566"/>
    </location>
</feature>
<dbReference type="OrthoDB" id="6775330at2759"/>
<keyword evidence="3" id="KW-1185">Reference proteome</keyword>
<name>A0A9P0NPI5_ACAOB</name>
<dbReference type="Proteomes" id="UP001152888">
    <property type="component" value="Unassembled WGS sequence"/>
</dbReference>
<dbReference type="InterPro" id="IPR011011">
    <property type="entry name" value="Znf_FYVE_PHD"/>
</dbReference>
<feature type="compositionally biased region" description="Polar residues" evidence="1">
    <location>
        <begin position="519"/>
        <end position="532"/>
    </location>
</feature>